<dbReference type="InterPro" id="IPR011990">
    <property type="entry name" value="TPR-like_helical_dom_sf"/>
</dbReference>
<evidence type="ECO:0000256" key="2">
    <source>
        <dbReference type="SAM" id="SignalP"/>
    </source>
</evidence>
<dbReference type="Pfam" id="PF13432">
    <property type="entry name" value="TPR_16"/>
    <property type="match status" value="1"/>
</dbReference>
<dbReference type="Gene3D" id="1.25.40.10">
    <property type="entry name" value="Tetratricopeptide repeat domain"/>
    <property type="match status" value="1"/>
</dbReference>
<feature type="repeat" description="TPR" evidence="1">
    <location>
        <begin position="216"/>
        <end position="249"/>
    </location>
</feature>
<dbReference type="Proteomes" id="UP000253562">
    <property type="component" value="Unassembled WGS sequence"/>
</dbReference>
<accession>A0A368KQU8</accession>
<dbReference type="InterPro" id="IPR052658">
    <property type="entry name" value="TPR-containing"/>
</dbReference>
<dbReference type="PANTHER" id="PTHR15544:SF0">
    <property type="entry name" value="TETRATRICOPEPTIDE REPEAT PROTEIN 33"/>
    <property type="match status" value="1"/>
</dbReference>
<name>A0A368KQU8_9BACT</name>
<organism evidence="3 4">
    <name type="scientific">Bremerella cremea</name>
    <dbReference type="NCBI Taxonomy" id="1031537"/>
    <lineage>
        <taxon>Bacteria</taxon>
        <taxon>Pseudomonadati</taxon>
        <taxon>Planctomycetota</taxon>
        <taxon>Planctomycetia</taxon>
        <taxon>Pirellulales</taxon>
        <taxon>Pirellulaceae</taxon>
        <taxon>Bremerella</taxon>
    </lineage>
</organism>
<dbReference type="EMBL" id="QPEX01000024">
    <property type="protein sequence ID" value="RCS49265.1"/>
    <property type="molecule type" value="Genomic_DNA"/>
</dbReference>
<feature type="chain" id="PRO_5016671069" description="Tetratricopeptide repeat protein" evidence="2">
    <location>
        <begin position="33"/>
        <end position="376"/>
    </location>
</feature>
<evidence type="ECO:0000256" key="1">
    <source>
        <dbReference type="PROSITE-ProRule" id="PRU00339"/>
    </source>
</evidence>
<dbReference type="PROSITE" id="PS50005">
    <property type="entry name" value="TPR"/>
    <property type="match status" value="2"/>
</dbReference>
<feature type="repeat" description="TPR" evidence="1">
    <location>
        <begin position="250"/>
        <end position="283"/>
    </location>
</feature>
<gene>
    <name evidence="3" type="ORF">DTL42_12065</name>
</gene>
<keyword evidence="2" id="KW-0732">Signal</keyword>
<evidence type="ECO:0008006" key="5">
    <source>
        <dbReference type="Google" id="ProtNLM"/>
    </source>
</evidence>
<sequence>MYLSSCLRSLAVRYVSILSILAFLAAGSFAQAQGLGQYHYKSRSNITVGRGGYADVTRPGGYSGNYSHGNANYHHHNHHHGGGFGYRYPSYGGFWGGSGMSIGIGLTPYGYPYSTPYVFNYGGGYPFNYSSLYPYGTYYRPGDQYLEYYLPPTQPAELNYGPQAMKQFMGLPRDFAIQPQRQQAFSGLASPLVIPEMVAKPVMPIEQPSPQAVERAARFIQAGDALFRQQRYSEALGRYKDAVAAAPGDAQGHLHKALAYLALNRSEEAVKALKLAVQQDPDVAESNLTLNGLLDSNAAAKASIIEANARRAVADPQNADLLFCVGVLLHFDGEDAQATKFFEAAQRNAGGGDLSYIDAFLKDNRPPANTGSGIEL</sequence>
<protein>
    <recommendedName>
        <fullName evidence="5">Tetratricopeptide repeat protein</fullName>
    </recommendedName>
</protein>
<evidence type="ECO:0000313" key="3">
    <source>
        <dbReference type="EMBL" id="RCS49265.1"/>
    </source>
</evidence>
<dbReference type="SMART" id="SM00028">
    <property type="entry name" value="TPR"/>
    <property type="match status" value="3"/>
</dbReference>
<keyword evidence="1" id="KW-0802">TPR repeat</keyword>
<comment type="caution">
    <text evidence="3">The sequence shown here is derived from an EMBL/GenBank/DDBJ whole genome shotgun (WGS) entry which is preliminary data.</text>
</comment>
<dbReference type="PANTHER" id="PTHR15544">
    <property type="entry name" value="OSMOSIS RESPONSIVE FACTOR"/>
    <property type="match status" value="1"/>
</dbReference>
<dbReference type="AlphaFoldDB" id="A0A368KQU8"/>
<dbReference type="InterPro" id="IPR019734">
    <property type="entry name" value="TPR_rpt"/>
</dbReference>
<feature type="signal peptide" evidence="2">
    <location>
        <begin position="1"/>
        <end position="32"/>
    </location>
</feature>
<proteinExistence type="predicted"/>
<reference evidence="3 4" key="1">
    <citation type="submission" date="2018-07" db="EMBL/GenBank/DDBJ databases">
        <title>Comparative genomes isolates from brazilian mangrove.</title>
        <authorList>
            <person name="De Araujo J.E."/>
            <person name="Taketani R.G."/>
            <person name="Silva M.C.P."/>
            <person name="Lourenco M.V."/>
            <person name="Oliveira V.M."/>
            <person name="Andreote F.D."/>
        </authorList>
    </citation>
    <scope>NUCLEOTIDE SEQUENCE [LARGE SCALE GENOMIC DNA]</scope>
    <source>
        <strain evidence="3 4">HEX PRIS-MGV</strain>
    </source>
</reference>
<dbReference type="SUPFAM" id="SSF48452">
    <property type="entry name" value="TPR-like"/>
    <property type="match status" value="1"/>
</dbReference>
<evidence type="ECO:0000313" key="4">
    <source>
        <dbReference type="Proteomes" id="UP000253562"/>
    </source>
</evidence>